<accession>A0A0P1BL01</accession>
<reference evidence="1 2" key="1">
    <citation type="submission" date="2014-09" db="EMBL/GenBank/DDBJ databases">
        <authorList>
            <person name="Magalhaes I.L.F."/>
            <person name="Oliveira U."/>
            <person name="Santos F.R."/>
            <person name="Vidigal T.H.D.A."/>
            <person name="Brescovit A.D."/>
            <person name="Santos A.J."/>
        </authorList>
    </citation>
    <scope>NUCLEOTIDE SEQUENCE [LARGE SCALE GENOMIC DNA]</scope>
</reference>
<sequence length="105" mass="11631">MIGEKIAPPSQRSPLNVHNHAKLIYELKRGRAGCCCATRTGPPVLSCLPPSAISLYTSSSSSRRTHVTRPAIHHIRTRTDQSNPDFKLVRPIASQHVERNVCSKH</sequence>
<dbReference type="AlphaFoldDB" id="A0A0P1BL01"/>
<dbReference type="Proteomes" id="UP000054845">
    <property type="component" value="Unassembled WGS sequence"/>
</dbReference>
<evidence type="ECO:0000313" key="1">
    <source>
        <dbReference type="EMBL" id="CEH16875.1"/>
    </source>
</evidence>
<dbReference type="EMBL" id="CCYA01000253">
    <property type="protein sequence ID" value="CEH16875.1"/>
    <property type="molecule type" value="Genomic_DNA"/>
</dbReference>
<evidence type="ECO:0000313" key="2">
    <source>
        <dbReference type="Proteomes" id="UP000054845"/>
    </source>
</evidence>
<proteinExistence type="predicted"/>
<organism evidence="1 2">
    <name type="scientific">Ceraceosorus bombacis</name>
    <dbReference type="NCBI Taxonomy" id="401625"/>
    <lineage>
        <taxon>Eukaryota</taxon>
        <taxon>Fungi</taxon>
        <taxon>Dikarya</taxon>
        <taxon>Basidiomycota</taxon>
        <taxon>Ustilaginomycotina</taxon>
        <taxon>Exobasidiomycetes</taxon>
        <taxon>Ceraceosorales</taxon>
        <taxon>Ceraceosoraceae</taxon>
        <taxon>Ceraceosorus</taxon>
    </lineage>
</organism>
<keyword evidence="2" id="KW-1185">Reference proteome</keyword>
<name>A0A0P1BL01_9BASI</name>
<protein>
    <submittedName>
        <fullName evidence="1">Uncharacterized protein</fullName>
    </submittedName>
</protein>